<protein>
    <submittedName>
        <fullName evidence="1">Uncharacterized protein</fullName>
    </submittedName>
</protein>
<dbReference type="AlphaFoldDB" id="A0A392R856"/>
<dbReference type="Proteomes" id="UP000265520">
    <property type="component" value="Unassembled WGS sequence"/>
</dbReference>
<evidence type="ECO:0000313" key="2">
    <source>
        <dbReference type="Proteomes" id="UP000265520"/>
    </source>
</evidence>
<sequence length="65" mass="7109">MGDVAGRYTWQDMSGWCGADGAGSVTWHMACLGFFLCKDVKTENDAWSAYVPSAMARAAVKFRIL</sequence>
<comment type="caution">
    <text evidence="1">The sequence shown here is derived from an EMBL/GenBank/DDBJ whole genome shotgun (WGS) entry which is preliminary data.</text>
</comment>
<evidence type="ECO:0000313" key="1">
    <source>
        <dbReference type="EMBL" id="MCI32808.1"/>
    </source>
</evidence>
<keyword evidence="2" id="KW-1185">Reference proteome</keyword>
<reference evidence="1 2" key="1">
    <citation type="journal article" date="2018" name="Front. Plant Sci.">
        <title>Red Clover (Trifolium pratense) and Zigzag Clover (T. medium) - A Picture of Genomic Similarities and Differences.</title>
        <authorList>
            <person name="Dluhosova J."/>
            <person name="Istvanek J."/>
            <person name="Nedelnik J."/>
            <person name="Repkova J."/>
        </authorList>
    </citation>
    <scope>NUCLEOTIDE SEQUENCE [LARGE SCALE GENOMIC DNA]</scope>
    <source>
        <strain evidence="2">cv. 10/8</strain>
        <tissue evidence="1">Leaf</tissue>
    </source>
</reference>
<name>A0A392R856_9FABA</name>
<proteinExistence type="predicted"/>
<accession>A0A392R856</accession>
<organism evidence="1 2">
    <name type="scientific">Trifolium medium</name>
    <dbReference type="NCBI Taxonomy" id="97028"/>
    <lineage>
        <taxon>Eukaryota</taxon>
        <taxon>Viridiplantae</taxon>
        <taxon>Streptophyta</taxon>
        <taxon>Embryophyta</taxon>
        <taxon>Tracheophyta</taxon>
        <taxon>Spermatophyta</taxon>
        <taxon>Magnoliopsida</taxon>
        <taxon>eudicotyledons</taxon>
        <taxon>Gunneridae</taxon>
        <taxon>Pentapetalae</taxon>
        <taxon>rosids</taxon>
        <taxon>fabids</taxon>
        <taxon>Fabales</taxon>
        <taxon>Fabaceae</taxon>
        <taxon>Papilionoideae</taxon>
        <taxon>50 kb inversion clade</taxon>
        <taxon>NPAAA clade</taxon>
        <taxon>Hologalegina</taxon>
        <taxon>IRL clade</taxon>
        <taxon>Trifolieae</taxon>
        <taxon>Trifolium</taxon>
    </lineage>
</organism>
<dbReference type="EMBL" id="LXQA010198894">
    <property type="protein sequence ID" value="MCI32808.1"/>
    <property type="molecule type" value="Genomic_DNA"/>
</dbReference>
<feature type="non-terminal residue" evidence="1">
    <location>
        <position position="65"/>
    </location>
</feature>